<dbReference type="STRING" id="163.SAMN04487775_10373"/>
<sequence length="142" mass="15786">METIFVKEYEQARKWYVIDAAGKPLGRVAAKAAYIARGKNKATYTKNQLMGDFVVIINAEKAVVTGGKEQKKIYYHHTGFVGGLRAHTYEKLLEKHPTDPMAIAVAGMLPHGRLGRKMMDNVKIYAGAEHPHAAQNPQPIEL</sequence>
<reference evidence="1 2" key="1">
    <citation type="submission" date="2016-10" db="EMBL/GenBank/DDBJ databases">
        <authorList>
            <person name="de Groot N.N."/>
        </authorList>
    </citation>
    <scope>NUCLEOTIDE SEQUENCE [LARGE SCALE GENOMIC DNA]</scope>
    <source>
        <strain evidence="1 2">B25</strain>
    </source>
</reference>
<dbReference type="OrthoDB" id="9801330at2"/>
<dbReference type="Proteomes" id="UP000182360">
    <property type="component" value="Unassembled WGS sequence"/>
</dbReference>
<keyword evidence="1" id="KW-0689">Ribosomal protein</keyword>
<dbReference type="PANTHER" id="PTHR11545:SF2">
    <property type="entry name" value="LARGE RIBOSOMAL SUBUNIT PROTEIN UL13M"/>
    <property type="match status" value="1"/>
</dbReference>
<dbReference type="InterPro" id="IPR005823">
    <property type="entry name" value="Ribosomal_uL13_bac-type"/>
</dbReference>
<name>A0A1H9HY24_9SPIR</name>
<protein>
    <submittedName>
        <fullName evidence="1">LSU ribosomal protein L13P</fullName>
    </submittedName>
</protein>
<dbReference type="GO" id="GO:0003729">
    <property type="term" value="F:mRNA binding"/>
    <property type="evidence" value="ECO:0007669"/>
    <property type="project" value="TreeGrafter"/>
</dbReference>
<dbReference type="CDD" id="cd00392">
    <property type="entry name" value="Ribosomal_L13"/>
    <property type="match status" value="1"/>
</dbReference>
<dbReference type="PANTHER" id="PTHR11545">
    <property type="entry name" value="RIBOSOMAL PROTEIN L13"/>
    <property type="match status" value="1"/>
</dbReference>
<dbReference type="EMBL" id="FOFU01000008">
    <property type="protein sequence ID" value="SEQ67218.1"/>
    <property type="molecule type" value="Genomic_DNA"/>
</dbReference>
<dbReference type="SUPFAM" id="SSF52161">
    <property type="entry name" value="Ribosomal protein L13"/>
    <property type="match status" value="1"/>
</dbReference>
<evidence type="ECO:0000313" key="1">
    <source>
        <dbReference type="EMBL" id="SEQ67218.1"/>
    </source>
</evidence>
<accession>A0A1H9HY24</accession>
<keyword evidence="1" id="KW-0687">Ribonucleoprotein</keyword>
<gene>
    <name evidence="1" type="ORF">SAMN04487977_10830</name>
</gene>
<dbReference type="InterPro" id="IPR036899">
    <property type="entry name" value="Ribosomal_uL13_sf"/>
</dbReference>
<organism evidence="1 2">
    <name type="scientific">Treponema bryantii</name>
    <dbReference type="NCBI Taxonomy" id="163"/>
    <lineage>
        <taxon>Bacteria</taxon>
        <taxon>Pseudomonadati</taxon>
        <taxon>Spirochaetota</taxon>
        <taxon>Spirochaetia</taxon>
        <taxon>Spirochaetales</taxon>
        <taxon>Treponemataceae</taxon>
        <taxon>Treponema</taxon>
    </lineage>
</organism>
<dbReference type="InterPro" id="IPR005822">
    <property type="entry name" value="Ribosomal_uL13"/>
</dbReference>
<dbReference type="GO" id="GO:0003735">
    <property type="term" value="F:structural constituent of ribosome"/>
    <property type="evidence" value="ECO:0007669"/>
    <property type="project" value="InterPro"/>
</dbReference>
<dbReference type="NCBIfam" id="TIGR01066">
    <property type="entry name" value="rplM_bact"/>
    <property type="match status" value="1"/>
</dbReference>
<keyword evidence="2" id="KW-1185">Reference proteome</keyword>
<dbReference type="GO" id="GO:0006412">
    <property type="term" value="P:translation"/>
    <property type="evidence" value="ECO:0007669"/>
    <property type="project" value="UniProtKB-UniRule"/>
</dbReference>
<proteinExistence type="inferred from homology"/>
<evidence type="ECO:0000313" key="2">
    <source>
        <dbReference type="Proteomes" id="UP000182360"/>
    </source>
</evidence>
<dbReference type="GO" id="GO:0022625">
    <property type="term" value="C:cytosolic large ribosomal subunit"/>
    <property type="evidence" value="ECO:0007669"/>
    <property type="project" value="TreeGrafter"/>
</dbReference>
<dbReference type="Pfam" id="PF00572">
    <property type="entry name" value="Ribosomal_L13"/>
    <property type="match status" value="1"/>
</dbReference>
<dbReference type="eggNOG" id="COG0102">
    <property type="taxonomic scope" value="Bacteria"/>
</dbReference>
<dbReference type="HAMAP" id="MF_01366">
    <property type="entry name" value="Ribosomal_uL13"/>
    <property type="match status" value="1"/>
</dbReference>
<dbReference type="GO" id="GO:0017148">
    <property type="term" value="P:negative regulation of translation"/>
    <property type="evidence" value="ECO:0007669"/>
    <property type="project" value="TreeGrafter"/>
</dbReference>
<dbReference type="PIRSF" id="PIRSF002181">
    <property type="entry name" value="Ribosomal_L13"/>
    <property type="match status" value="1"/>
</dbReference>
<dbReference type="Gene3D" id="3.90.1180.10">
    <property type="entry name" value="Ribosomal protein L13"/>
    <property type="match status" value="1"/>
</dbReference>